<dbReference type="GO" id="GO:0006384">
    <property type="term" value="P:transcription initiation at RNA polymerase III promoter"/>
    <property type="evidence" value="ECO:0007669"/>
    <property type="project" value="InterPro"/>
</dbReference>
<feature type="compositionally biased region" description="Polar residues" evidence="1">
    <location>
        <begin position="106"/>
        <end position="125"/>
    </location>
</feature>
<dbReference type="GO" id="GO:0042791">
    <property type="term" value="P:5S class rRNA transcription by RNA polymerase III"/>
    <property type="evidence" value="ECO:0007669"/>
    <property type="project" value="TreeGrafter"/>
</dbReference>
<sequence length="803" mass="89440">MGEELVIGSVPGFEPSGDGLSKGAVLQRDRAESVGTSGGIILRQKDHVNLAEAFDIDLQVGEIIRKGKDEVFNRVPESAIEACPQPIWARASVKVLYASSKNRQLHGQASISDTQHQQKSNSRSTSQKRKRSANEIAMKFIKQKVLASGSSSQRKLLMAYTRYRTRRGAKISRVAWNSISDLPALPAACCKRMSTLRAKTNIRTAVNRICNILAIRYKRSKAKELSKSSYENSADSDSEQFNWDNFDDPEIRNALDEILEFIRLGNMGQTNRISAENERRNDDVAEEIPTEQVMQCPTSRSTIAPENVELCTCSNSMHPSKNMAIPCSVHENNIRLNKAEINKRGVCKSLAIANALELLKVFLLSSLSGSEAQAALKATFQLYSESEIFTALSFLRGKNFLVTGNGMKPVTLSGKFFFDASYSPFPYGSGKKASEFLKWLVGQQKNIVDSTVYLHPDPQCGEIVHVFSLVLSGELLISPSLPSEGVGEADEPNSFSPSIEDTSDLDDCTYKRKGTELESSRTKRHKPFPHIDSRRDKGFPGIQVALNQERIQTNNPMQVLHHKECLMFTLAREMGSKDVDSQVNAYDGVQIVDSLHKPKYHITTLAEYSHCSCLRAPGSEMASTGDTRNILKEKHSTMPLNLHGTVRKLGEGHTVTVVDLGRKSSSHLQSESPGDDERPSCCHVCRSRIYHPILPWINGDGSVNSTVYEGLSRRIIGYVMQYPGISEEDVIHRMDVLNPQTCRTLLGKLTIDKHIYVHVGVFDEDVPSAPTMLQGLLKQGQYEERFKSARRRYFANPMSTFML</sequence>
<dbReference type="ExpressionAtlas" id="M8ATW0">
    <property type="expression patterns" value="baseline"/>
</dbReference>
<feature type="region of interest" description="Disordered" evidence="1">
    <location>
        <begin position="515"/>
        <end position="534"/>
    </location>
</feature>
<dbReference type="PANTHER" id="PTHR15180:SF3">
    <property type="entry name" value="B-BLOCK BINDING SUBUNIT OF TFIIIC DOMAIN-CONTAINING PROTEIN"/>
    <property type="match status" value="1"/>
</dbReference>
<accession>M8ATW0</accession>
<evidence type="ECO:0008006" key="3">
    <source>
        <dbReference type="Google" id="ProtNLM"/>
    </source>
</evidence>
<evidence type="ECO:0000313" key="2">
    <source>
        <dbReference type="EnsemblPlants" id="EMT04854"/>
    </source>
</evidence>
<protein>
    <recommendedName>
        <fullName evidence="3">B-block binding subunit of TFIIIC domain-containing protein</fullName>
    </recommendedName>
</protein>
<feature type="region of interest" description="Disordered" evidence="1">
    <location>
        <begin position="482"/>
        <end position="507"/>
    </location>
</feature>
<dbReference type="PANTHER" id="PTHR15180">
    <property type="entry name" value="GENERAL TRANSCRIPTION FACTOR 3C POLYPEPTIDE 1"/>
    <property type="match status" value="1"/>
</dbReference>
<dbReference type="InterPro" id="IPR044210">
    <property type="entry name" value="Tfc3-like"/>
</dbReference>
<dbReference type="EnsemblPlants" id="EMT04854">
    <property type="protein sequence ID" value="EMT04854"/>
    <property type="gene ID" value="F775_01772"/>
</dbReference>
<proteinExistence type="predicted"/>
<organism evidence="2">
    <name type="scientific">Aegilops tauschii</name>
    <name type="common">Tausch's goatgrass</name>
    <name type="synonym">Aegilops squarrosa</name>
    <dbReference type="NCBI Taxonomy" id="37682"/>
    <lineage>
        <taxon>Eukaryota</taxon>
        <taxon>Viridiplantae</taxon>
        <taxon>Streptophyta</taxon>
        <taxon>Embryophyta</taxon>
        <taxon>Tracheophyta</taxon>
        <taxon>Spermatophyta</taxon>
        <taxon>Magnoliopsida</taxon>
        <taxon>Liliopsida</taxon>
        <taxon>Poales</taxon>
        <taxon>Poaceae</taxon>
        <taxon>BOP clade</taxon>
        <taxon>Pooideae</taxon>
        <taxon>Triticodae</taxon>
        <taxon>Triticeae</taxon>
        <taxon>Triticinae</taxon>
        <taxon>Aegilops</taxon>
    </lineage>
</organism>
<dbReference type="GO" id="GO:0000127">
    <property type="term" value="C:transcription factor TFIIIC complex"/>
    <property type="evidence" value="ECO:0007669"/>
    <property type="project" value="InterPro"/>
</dbReference>
<dbReference type="GO" id="GO:0003677">
    <property type="term" value="F:DNA binding"/>
    <property type="evidence" value="ECO:0007669"/>
    <property type="project" value="InterPro"/>
</dbReference>
<name>M8ATW0_AEGTA</name>
<evidence type="ECO:0000256" key="1">
    <source>
        <dbReference type="SAM" id="MobiDB-lite"/>
    </source>
</evidence>
<reference evidence="2" key="1">
    <citation type="submission" date="2015-06" db="UniProtKB">
        <authorList>
            <consortium name="EnsemblPlants"/>
        </authorList>
    </citation>
    <scope>IDENTIFICATION</scope>
</reference>
<feature type="region of interest" description="Disordered" evidence="1">
    <location>
        <begin position="106"/>
        <end position="132"/>
    </location>
</feature>
<dbReference type="AlphaFoldDB" id="M8ATW0"/>